<protein>
    <submittedName>
        <fullName evidence="1">Uncharacterized protein</fullName>
    </submittedName>
</protein>
<keyword evidence="2" id="KW-1185">Reference proteome</keyword>
<reference evidence="1 2" key="1">
    <citation type="submission" date="2020-01" db="EMBL/GenBank/DDBJ databases">
        <authorList>
            <person name="Chen J."/>
            <person name="Zhu S."/>
            <person name="Yang J."/>
        </authorList>
    </citation>
    <scope>NUCLEOTIDE SEQUENCE [LARGE SCALE GENOMIC DNA]</scope>
    <source>
        <strain evidence="1 2">345S023</strain>
    </source>
</reference>
<dbReference type="EMBL" id="JAAAWN010000016">
    <property type="protein sequence ID" value="NDV92010.1"/>
    <property type="molecule type" value="Genomic_DNA"/>
</dbReference>
<dbReference type="Proteomes" id="UP000470213">
    <property type="component" value="Unassembled WGS sequence"/>
</dbReference>
<proteinExistence type="predicted"/>
<gene>
    <name evidence="1" type="ORF">GTH32_12575</name>
</gene>
<evidence type="ECO:0000313" key="2">
    <source>
        <dbReference type="Proteomes" id="UP000470213"/>
    </source>
</evidence>
<accession>A0A7X5RLZ8</accession>
<dbReference type="AlphaFoldDB" id="A0A7X5RLZ8"/>
<evidence type="ECO:0000313" key="1">
    <source>
        <dbReference type="EMBL" id="NDV92010.1"/>
    </source>
</evidence>
<dbReference type="RefSeq" id="WP_131094912.1">
    <property type="nucleotide sequence ID" value="NZ_JAAAWN010000016.1"/>
</dbReference>
<organism evidence="1 2">
    <name type="scientific">Alteromonas profundi</name>
    <dbReference type="NCBI Taxonomy" id="2696062"/>
    <lineage>
        <taxon>Bacteria</taxon>
        <taxon>Pseudomonadati</taxon>
        <taxon>Pseudomonadota</taxon>
        <taxon>Gammaproteobacteria</taxon>
        <taxon>Alteromonadales</taxon>
        <taxon>Alteromonadaceae</taxon>
        <taxon>Alteromonas/Salinimonas group</taxon>
        <taxon>Alteromonas</taxon>
    </lineage>
</organism>
<sequence length="207" mass="24227">MSNDTVWQEYIENNFDKFISSLKSDDFISGEKEIISDEDINFLEPKKTYDCLRKIITQDAIKKLQNRFRAHKHREKRGIKNLQLKSHSLNMLDKFKAQVGADTLEEAIDFLLSPDYREYEHDVDLAKQRLGEGNFDSTELMLDSFTKRLKNYDRERLSLMIALAFNEGWRAAKQTKKRTGNPRQEALNQSDLYNSVVKLIARSNNVD</sequence>
<comment type="caution">
    <text evidence="1">The sequence shown here is derived from an EMBL/GenBank/DDBJ whole genome shotgun (WGS) entry which is preliminary data.</text>
</comment>
<name>A0A7X5RLZ8_9ALTE</name>